<dbReference type="InterPro" id="IPR011611">
    <property type="entry name" value="PfkB_dom"/>
</dbReference>
<evidence type="ECO:0000256" key="2">
    <source>
        <dbReference type="ARBA" id="ARBA00022777"/>
    </source>
</evidence>
<evidence type="ECO:0000259" key="3">
    <source>
        <dbReference type="Pfam" id="PF00294"/>
    </source>
</evidence>
<dbReference type="GO" id="GO:0016301">
    <property type="term" value="F:kinase activity"/>
    <property type="evidence" value="ECO:0007669"/>
    <property type="project" value="UniProtKB-KW"/>
</dbReference>
<keyword evidence="1" id="KW-0808">Transferase</keyword>
<name>A0A382C2D7_9ZZZZ</name>
<evidence type="ECO:0000256" key="1">
    <source>
        <dbReference type="ARBA" id="ARBA00022679"/>
    </source>
</evidence>
<dbReference type="InterPro" id="IPR029056">
    <property type="entry name" value="Ribokinase-like"/>
</dbReference>
<protein>
    <recommendedName>
        <fullName evidence="3">Carbohydrate kinase PfkB domain-containing protein</fullName>
    </recommendedName>
</protein>
<dbReference type="Pfam" id="PF00294">
    <property type="entry name" value="PfkB"/>
    <property type="match status" value="1"/>
</dbReference>
<feature type="domain" description="Carbohydrate kinase PfkB" evidence="3">
    <location>
        <begin position="174"/>
        <end position="312"/>
    </location>
</feature>
<dbReference type="PANTHER" id="PTHR10584:SF166">
    <property type="entry name" value="RIBOKINASE"/>
    <property type="match status" value="1"/>
</dbReference>
<dbReference type="PANTHER" id="PTHR10584">
    <property type="entry name" value="SUGAR KINASE"/>
    <property type="match status" value="1"/>
</dbReference>
<evidence type="ECO:0000313" key="4">
    <source>
        <dbReference type="EMBL" id="SVB19901.1"/>
    </source>
</evidence>
<dbReference type="EMBL" id="UINC01032365">
    <property type="protein sequence ID" value="SVB19901.1"/>
    <property type="molecule type" value="Genomic_DNA"/>
</dbReference>
<proteinExistence type="predicted"/>
<sequence>MKADRTIGVIGTLVWDRILDRDRRSEPVEEWGGIGYALAALRSTLPDGWKVMPILKLGRDLAEDGRHFLNEIPGLSDTGLVVVPEPNNRVELRYLDRALRVERLTGGVPSWTWPELAPLVELCDALYVNFISGFEMTLETALALRTVYKRPTYADLHSLFLSMNQHGQRVPRSLEAWSTWLRCFDAVQMNENEFDLLSTTGDPWQLAAGALGPELKLITVTLGARGAAYVASDDFDPQPTTWHKHLKVTVAERARSGKIDLEEAPRAGDPTGCGDVWGGTVFARLLAGDELSEAMRIANHNAGLNVEHRGARGLYRHLTGRLSHVEEQV</sequence>
<dbReference type="Gene3D" id="3.40.1190.20">
    <property type="match status" value="1"/>
</dbReference>
<reference evidence="4" key="1">
    <citation type="submission" date="2018-05" db="EMBL/GenBank/DDBJ databases">
        <authorList>
            <person name="Lanie J.A."/>
            <person name="Ng W.-L."/>
            <person name="Kazmierczak K.M."/>
            <person name="Andrzejewski T.M."/>
            <person name="Davidsen T.M."/>
            <person name="Wayne K.J."/>
            <person name="Tettelin H."/>
            <person name="Glass J.I."/>
            <person name="Rusch D."/>
            <person name="Podicherti R."/>
            <person name="Tsui H.-C.T."/>
            <person name="Winkler M.E."/>
        </authorList>
    </citation>
    <scope>NUCLEOTIDE SEQUENCE</scope>
</reference>
<keyword evidence="2" id="KW-0418">Kinase</keyword>
<dbReference type="AlphaFoldDB" id="A0A382C2D7"/>
<dbReference type="SUPFAM" id="SSF53613">
    <property type="entry name" value="Ribokinase-like"/>
    <property type="match status" value="1"/>
</dbReference>
<dbReference type="GO" id="GO:0005829">
    <property type="term" value="C:cytosol"/>
    <property type="evidence" value="ECO:0007669"/>
    <property type="project" value="TreeGrafter"/>
</dbReference>
<organism evidence="4">
    <name type="scientific">marine metagenome</name>
    <dbReference type="NCBI Taxonomy" id="408172"/>
    <lineage>
        <taxon>unclassified sequences</taxon>
        <taxon>metagenomes</taxon>
        <taxon>ecological metagenomes</taxon>
    </lineage>
</organism>
<accession>A0A382C2D7</accession>
<gene>
    <name evidence="4" type="ORF">METZ01_LOCUS172755</name>
</gene>